<gene>
    <name evidence="9" type="ORF">PPL_09643</name>
</gene>
<evidence type="ECO:0000256" key="2">
    <source>
        <dbReference type="ARBA" id="ARBA00023015"/>
    </source>
</evidence>
<accession>D3BNX2</accession>
<dbReference type="GO" id="GO:0005634">
    <property type="term" value="C:nucleus"/>
    <property type="evidence" value="ECO:0007669"/>
    <property type="project" value="UniProtKB-SubCell"/>
</dbReference>
<evidence type="ECO:0000256" key="7">
    <source>
        <dbReference type="SAM" id="MobiDB-lite"/>
    </source>
</evidence>
<dbReference type="Proteomes" id="UP000001396">
    <property type="component" value="Unassembled WGS sequence"/>
</dbReference>
<evidence type="ECO:0000256" key="1">
    <source>
        <dbReference type="ARBA" id="ARBA00004123"/>
    </source>
</evidence>
<feature type="compositionally biased region" description="Basic and acidic residues" evidence="7">
    <location>
        <begin position="293"/>
        <end position="306"/>
    </location>
</feature>
<keyword evidence="4" id="KW-0804">Transcription</keyword>
<dbReference type="SUPFAM" id="SSF47113">
    <property type="entry name" value="Histone-fold"/>
    <property type="match status" value="1"/>
</dbReference>
<protein>
    <recommendedName>
        <fullName evidence="8">Core Histone H2A/H2B/H3 domain-containing protein</fullName>
    </recommendedName>
</protein>
<dbReference type="GO" id="GO:0000981">
    <property type="term" value="F:DNA-binding transcription factor activity, RNA polymerase II-specific"/>
    <property type="evidence" value="ECO:0007669"/>
    <property type="project" value="TreeGrafter"/>
</dbReference>
<dbReference type="GO" id="GO:0000978">
    <property type="term" value="F:RNA polymerase II cis-regulatory region sequence-specific DNA binding"/>
    <property type="evidence" value="ECO:0007669"/>
    <property type="project" value="TreeGrafter"/>
</dbReference>
<comment type="caution">
    <text evidence="9">The sequence shown here is derived from an EMBL/GenBank/DDBJ whole genome shotgun (WGS) entry which is preliminary data.</text>
</comment>
<dbReference type="InterPro" id="IPR007125">
    <property type="entry name" value="H2A/H2B/H3"/>
</dbReference>
<name>D3BNX2_HETP5</name>
<evidence type="ECO:0000256" key="3">
    <source>
        <dbReference type="ARBA" id="ARBA00023125"/>
    </source>
</evidence>
<dbReference type="PANTHER" id="PTHR10252">
    <property type="entry name" value="HISTONE-LIKE TRANSCRIPTION FACTOR CCAAT-RELATED"/>
    <property type="match status" value="1"/>
</dbReference>
<reference evidence="9 10" key="1">
    <citation type="journal article" date="2011" name="Genome Res.">
        <title>Phylogeny-wide analysis of social amoeba genomes highlights ancient origins for complex intercellular communication.</title>
        <authorList>
            <person name="Heidel A.J."/>
            <person name="Lawal H.M."/>
            <person name="Felder M."/>
            <person name="Schilde C."/>
            <person name="Helps N.R."/>
            <person name="Tunggal B."/>
            <person name="Rivero F."/>
            <person name="John U."/>
            <person name="Schleicher M."/>
            <person name="Eichinger L."/>
            <person name="Platzer M."/>
            <person name="Noegel A.A."/>
            <person name="Schaap P."/>
            <person name="Gloeckner G."/>
        </authorList>
    </citation>
    <scope>NUCLEOTIDE SEQUENCE [LARGE SCALE GENOMIC DNA]</scope>
    <source>
        <strain evidence="10">ATCC 26659 / Pp 5 / PN500</strain>
    </source>
</reference>
<evidence type="ECO:0000256" key="4">
    <source>
        <dbReference type="ARBA" id="ARBA00023163"/>
    </source>
</evidence>
<comment type="subcellular location">
    <subcellularLocation>
        <location evidence="1">Nucleus</location>
    </subcellularLocation>
</comment>
<evidence type="ECO:0000313" key="10">
    <source>
        <dbReference type="Proteomes" id="UP000001396"/>
    </source>
</evidence>
<keyword evidence="5" id="KW-0539">Nucleus</keyword>
<evidence type="ECO:0000259" key="8">
    <source>
        <dbReference type="Pfam" id="PF00125"/>
    </source>
</evidence>
<proteinExistence type="inferred from homology"/>
<evidence type="ECO:0000256" key="5">
    <source>
        <dbReference type="ARBA" id="ARBA00023242"/>
    </source>
</evidence>
<dbReference type="RefSeq" id="XP_020429023.1">
    <property type="nucleotide sequence ID" value="XM_020580436.1"/>
</dbReference>
<evidence type="ECO:0000313" key="9">
    <source>
        <dbReference type="EMBL" id="EFA76891.1"/>
    </source>
</evidence>
<dbReference type="CDD" id="cd22908">
    <property type="entry name" value="HFD_NFYC-like"/>
    <property type="match status" value="1"/>
</dbReference>
<feature type="domain" description="Core Histone H2A/H2B/H3" evidence="8">
    <location>
        <begin position="125"/>
        <end position="197"/>
    </location>
</feature>
<dbReference type="InterPro" id="IPR009072">
    <property type="entry name" value="Histone-fold"/>
</dbReference>
<dbReference type="EMBL" id="ADBJ01000044">
    <property type="protein sequence ID" value="EFA76891.1"/>
    <property type="molecule type" value="Genomic_DNA"/>
</dbReference>
<dbReference type="STRING" id="670386.D3BNX2"/>
<feature type="region of interest" description="Disordered" evidence="7">
    <location>
        <begin position="276"/>
        <end position="306"/>
    </location>
</feature>
<dbReference type="GeneID" id="31365118"/>
<dbReference type="Gene3D" id="1.10.20.10">
    <property type="entry name" value="Histone, subunit A"/>
    <property type="match status" value="1"/>
</dbReference>
<keyword evidence="2" id="KW-0805">Transcription regulation</keyword>
<dbReference type="FunFam" id="1.10.20.10:FF:000006">
    <property type="entry name" value="Nuclear transcription factor Y subunit gamma"/>
    <property type="match status" value="1"/>
</dbReference>
<comment type="similarity">
    <text evidence="6">Belongs to the NFYC/HAP5 subunit family.</text>
</comment>
<dbReference type="InterPro" id="IPR050568">
    <property type="entry name" value="Transcr_DNA_Rep_Reg"/>
</dbReference>
<keyword evidence="10" id="KW-1185">Reference proteome</keyword>
<sequence length="306" mass="34857">MNDSNYFQSNFDNASSSKKLHFNQSPTSSFGGSSSGSVNSGYGYSGHIPSSPNLSSSSSPIVDNNLFLHHQSSINQNYHQHQQLLNSIQQYSSSNNSIPPNSNLDTDRFLTIENFWKWINKEILQIQTPIRDHILPLARIKKIMKMDECVKMISADAPVIFAKACELFILELTIRSWFHTESHKRRTLQKTDISLAIATNETFDFLVDIVPREMREIPRRIYHGDNYNLLSNQIYSVDNNNQTVPSNNDQFNLLSPNSSNSNHSLSYFYQPTPSPLSYMENNSSEAGYSHHHSAGEKYSQDEHTNK</sequence>
<dbReference type="InParanoid" id="D3BNX2"/>
<dbReference type="GO" id="GO:0046982">
    <property type="term" value="F:protein heterodimerization activity"/>
    <property type="evidence" value="ECO:0007669"/>
    <property type="project" value="InterPro"/>
</dbReference>
<dbReference type="Pfam" id="PF00125">
    <property type="entry name" value="Histone"/>
    <property type="match status" value="1"/>
</dbReference>
<dbReference type="AlphaFoldDB" id="D3BNX2"/>
<evidence type="ECO:0000256" key="6">
    <source>
        <dbReference type="ARBA" id="ARBA00038129"/>
    </source>
</evidence>
<keyword evidence="3" id="KW-0238">DNA-binding</keyword>
<dbReference type="PANTHER" id="PTHR10252:SF39">
    <property type="entry name" value="NUCLEAR TRANSCRIPTION FACTOR Y SUBUNIT C-6"/>
    <property type="match status" value="1"/>
</dbReference>
<organism evidence="9 10">
    <name type="scientific">Heterostelium pallidum (strain ATCC 26659 / Pp 5 / PN500)</name>
    <name type="common">Cellular slime mold</name>
    <name type="synonym">Polysphondylium pallidum</name>
    <dbReference type="NCBI Taxonomy" id="670386"/>
    <lineage>
        <taxon>Eukaryota</taxon>
        <taxon>Amoebozoa</taxon>
        <taxon>Evosea</taxon>
        <taxon>Eumycetozoa</taxon>
        <taxon>Dictyostelia</taxon>
        <taxon>Acytosteliales</taxon>
        <taxon>Acytosteliaceae</taxon>
        <taxon>Heterostelium</taxon>
    </lineage>
</organism>